<gene>
    <name evidence="1" type="ORF">AM587_10003169</name>
</gene>
<dbReference type="Pfam" id="PF16683">
    <property type="entry name" value="TGase_elicitor"/>
    <property type="match status" value="2"/>
</dbReference>
<accession>A0A0W8E177</accession>
<dbReference type="InterPro" id="IPR032048">
    <property type="entry name" value="TGase_elicitor"/>
</dbReference>
<dbReference type="EMBL" id="LNFO01000054">
    <property type="protein sequence ID" value="KUG02189.1"/>
    <property type="molecule type" value="Genomic_DNA"/>
</dbReference>
<evidence type="ECO:0000313" key="2">
    <source>
        <dbReference type="Proteomes" id="UP000052943"/>
    </source>
</evidence>
<reference evidence="1 2" key="1">
    <citation type="submission" date="2015-11" db="EMBL/GenBank/DDBJ databases">
        <title>Genomes and virulence difference between two physiological races of Phytophthora nicotianae.</title>
        <authorList>
            <person name="Liu H."/>
            <person name="Ma X."/>
            <person name="Yu H."/>
            <person name="Fang D."/>
            <person name="Li Y."/>
            <person name="Wang X."/>
            <person name="Wang W."/>
            <person name="Dong Y."/>
            <person name="Xiao B."/>
        </authorList>
    </citation>
    <scope>NUCLEOTIDE SEQUENCE [LARGE SCALE GENOMIC DNA]</scope>
    <source>
        <strain evidence="2">race 0</strain>
    </source>
</reference>
<dbReference type="AlphaFoldDB" id="A0A0W8E177"/>
<dbReference type="Gene3D" id="3.30.40.240">
    <property type="entry name" value="Transglutaminase elicitor, body domain"/>
    <property type="match status" value="1"/>
</dbReference>
<dbReference type="STRING" id="4790.A0A0W8E177"/>
<dbReference type="GO" id="GO:0016755">
    <property type="term" value="F:aminoacyltransferase activity"/>
    <property type="evidence" value="ECO:0007669"/>
    <property type="project" value="InterPro"/>
</dbReference>
<name>A0A0W8E177_PHYNI</name>
<proteinExistence type="predicted"/>
<organism evidence="1 2">
    <name type="scientific">Phytophthora nicotianae</name>
    <name type="common">Potato buckeye rot agent</name>
    <name type="synonym">Phytophthora parasitica</name>
    <dbReference type="NCBI Taxonomy" id="4792"/>
    <lineage>
        <taxon>Eukaryota</taxon>
        <taxon>Sar</taxon>
        <taxon>Stramenopiles</taxon>
        <taxon>Oomycota</taxon>
        <taxon>Peronosporomycetes</taxon>
        <taxon>Peronosporales</taxon>
        <taxon>Peronosporaceae</taxon>
        <taxon>Phytophthora</taxon>
    </lineage>
</organism>
<dbReference type="Proteomes" id="UP000052943">
    <property type="component" value="Unassembled WGS sequence"/>
</dbReference>
<protein>
    <submittedName>
        <fullName evidence="1">Uncharacterized protein</fullName>
    </submittedName>
</protein>
<evidence type="ECO:0000313" key="1">
    <source>
        <dbReference type="EMBL" id="KUG02189.1"/>
    </source>
</evidence>
<comment type="caution">
    <text evidence="1">The sequence shown here is derived from an EMBL/GenBank/DDBJ whole genome shotgun (WGS) entry which is preliminary data.</text>
</comment>
<sequence length="412" mass="45636">MAGCSFSNFFDNNKNYQYTPTMVSLTRVHLTSAAIALVALQLSLATGSPLHEDPITICDSYDLGNKNFPGRGSEIEEDSNCVVIKQGKLAKATSRKLETALDGDIKKLEDSFGTKMETTLKNLPTSATYTPSPWNSLLWFTVNDSINYQWDRGQPSATEKYATAFGFDVKTLMDSVSASSGVDSMNYSIACTSDSECDTPWEYCGIPLLMGIYDTANISTVFTGVRYNGGNFTIDKYGRNEDPAYRDLNPGFFHIAAANMLGKHKSTFIIDRYASYEVWTQPVDGFKVHDQKVMTPEEAAQTFYGLKAYPWNEAAKSIVHVKSRLSWSNATFAGREAEVDEQTGTGKDYEYLLEMDGIDQIIGGEWLNKSNDDHPDFLWFPEGKPAADTVTDTGLSYANVTMLLEKSVACDQ</sequence>